<dbReference type="SUPFAM" id="SSF55724">
    <property type="entry name" value="Mog1p/PsbP-like"/>
    <property type="match status" value="1"/>
</dbReference>
<dbReference type="Gene3D" id="3.40.1000.10">
    <property type="entry name" value="Mog1/PsbP, alpha/beta/alpha sandwich"/>
    <property type="match status" value="1"/>
</dbReference>
<name>A0ABQ5S1R0_9CHLO</name>
<keyword evidence="3" id="KW-1185">Reference proteome</keyword>
<dbReference type="PANTHER" id="PTHR31407:SF17">
    <property type="entry name" value="PSBP DOMAIN-CONTAINING PROTEIN 3, CHLOROPLASTIC"/>
    <property type="match status" value="1"/>
</dbReference>
<gene>
    <name evidence="2" type="ORF">VaNZ11_006317</name>
</gene>
<protein>
    <recommendedName>
        <fullName evidence="1">PsbP C-terminal domain-containing protein</fullName>
    </recommendedName>
</protein>
<dbReference type="InterPro" id="IPR016123">
    <property type="entry name" value="Mog1/PsbP_a/b/a-sand"/>
</dbReference>
<accession>A0ABQ5S1R0</accession>
<dbReference type="EMBL" id="BSDZ01000015">
    <property type="protein sequence ID" value="GLI63428.1"/>
    <property type="molecule type" value="Genomic_DNA"/>
</dbReference>
<dbReference type="InterPro" id="IPR002683">
    <property type="entry name" value="PsbP_C"/>
</dbReference>
<feature type="domain" description="PsbP C-terminal" evidence="1">
    <location>
        <begin position="135"/>
        <end position="311"/>
    </location>
</feature>
<reference evidence="2 3" key="1">
    <citation type="journal article" date="2023" name="IScience">
        <title>Expanded male sex-determining region conserved during the evolution of homothallism in the green alga Volvox.</title>
        <authorList>
            <person name="Yamamoto K."/>
            <person name="Matsuzaki R."/>
            <person name="Mahakham W."/>
            <person name="Heman W."/>
            <person name="Sekimoto H."/>
            <person name="Kawachi M."/>
            <person name="Minakuchi Y."/>
            <person name="Toyoda A."/>
            <person name="Nozaki H."/>
        </authorList>
    </citation>
    <scope>NUCLEOTIDE SEQUENCE [LARGE SCALE GENOMIC DNA]</scope>
    <source>
        <strain evidence="2 3">NIES-4468</strain>
    </source>
</reference>
<evidence type="ECO:0000313" key="2">
    <source>
        <dbReference type="EMBL" id="GLI63428.1"/>
    </source>
</evidence>
<sequence>SRTLDERLTVLTIGVTGAVILGVTVHPCDTWTGLLRVTKMALRPISFTSSTGRVCAKKHITNKVNAITILASGHAQRHADVDDLHDSSQRTISHGALRSFNRRSLLLASGALVGSAPWLPALALEGSSTAQVSSVYTDPQDGFKLEIPPGWVFGEGELPGNSSFTGASGARRTLVWFPEGANPRDVNVTLVITNVSVEFTRLGSFGSPYQFGSSLVNSQDRSYLLRAPQWARGKDPIQIAKLVDASEMSNRYFVEYTVQKLPEPQRHLYSLLALGYNGMYNRLYTITAQTLEEDRSQFEATLLAMVKSLSVPPQRF</sequence>
<organism evidence="2 3">
    <name type="scientific">Volvox africanus</name>
    <dbReference type="NCBI Taxonomy" id="51714"/>
    <lineage>
        <taxon>Eukaryota</taxon>
        <taxon>Viridiplantae</taxon>
        <taxon>Chlorophyta</taxon>
        <taxon>core chlorophytes</taxon>
        <taxon>Chlorophyceae</taxon>
        <taxon>CS clade</taxon>
        <taxon>Chlamydomonadales</taxon>
        <taxon>Volvocaceae</taxon>
        <taxon>Volvox</taxon>
    </lineage>
</organism>
<evidence type="ECO:0000313" key="3">
    <source>
        <dbReference type="Proteomes" id="UP001165090"/>
    </source>
</evidence>
<proteinExistence type="predicted"/>
<dbReference type="PANTHER" id="PTHR31407">
    <property type="match status" value="1"/>
</dbReference>
<dbReference type="Pfam" id="PF01789">
    <property type="entry name" value="PsbP"/>
    <property type="match status" value="1"/>
</dbReference>
<comment type="caution">
    <text evidence="2">The sequence shown here is derived from an EMBL/GenBank/DDBJ whole genome shotgun (WGS) entry which is preliminary data.</text>
</comment>
<dbReference type="Proteomes" id="UP001165090">
    <property type="component" value="Unassembled WGS sequence"/>
</dbReference>
<feature type="non-terminal residue" evidence="2">
    <location>
        <position position="1"/>
    </location>
</feature>
<evidence type="ECO:0000259" key="1">
    <source>
        <dbReference type="Pfam" id="PF01789"/>
    </source>
</evidence>